<feature type="domain" description="Mannosidase Ig/CBM-like" evidence="16">
    <location>
        <begin position="1410"/>
        <end position="1494"/>
    </location>
</feature>
<evidence type="ECO:0000259" key="16">
    <source>
        <dbReference type="Pfam" id="PF17786"/>
    </source>
</evidence>
<comment type="catalytic activity">
    <reaction evidence="1">
        <text>Hydrolysis of terminal, non-reducing beta-D-mannose residues in beta-D-mannosides.</text>
        <dbReference type="EC" id="3.2.1.25"/>
    </reaction>
</comment>
<dbReference type="eggNOG" id="KOG2230">
    <property type="taxonomic scope" value="Eukaryota"/>
</dbReference>
<dbReference type="Pfam" id="PF17753">
    <property type="entry name" value="Ig_mannosidase"/>
    <property type="match status" value="1"/>
</dbReference>
<dbReference type="Gene3D" id="3.20.20.80">
    <property type="entry name" value="Glycosidases"/>
    <property type="match status" value="1"/>
</dbReference>
<dbReference type="InterPro" id="IPR041625">
    <property type="entry name" value="Beta-mannosidase_Ig"/>
</dbReference>
<dbReference type="FunFam" id="2.60.40.10:FF:001511">
    <property type="entry name" value="Beta-mannosidase A"/>
    <property type="match status" value="1"/>
</dbReference>
<reference key="1">
    <citation type="journal article" date="2014" name="PLoS Genet.">
        <title>Signature Gene Expression Reveals Novel Clues to the Molecular Mechanisms of Dimorphic Transition in Penicillium marneffei.</title>
        <authorList>
            <person name="Yang E."/>
            <person name="Wang G."/>
            <person name="Cai J."/>
            <person name="Woo P.C."/>
            <person name="Lau S.K."/>
            <person name="Yuen K.-Y."/>
            <person name="Chow W.-N."/>
            <person name="Lin X."/>
        </authorList>
    </citation>
    <scope>NUCLEOTIDE SEQUENCE [LARGE SCALE GENOMIC DNA]</scope>
    <source>
        <strain>PM1</strain>
    </source>
</reference>
<evidence type="ECO:0000256" key="6">
    <source>
        <dbReference type="ARBA" id="ARBA00012754"/>
    </source>
</evidence>
<dbReference type="InterPro" id="IPR017853">
    <property type="entry name" value="GH"/>
</dbReference>
<evidence type="ECO:0000259" key="15">
    <source>
        <dbReference type="Pfam" id="PF17753"/>
    </source>
</evidence>
<dbReference type="InterPro" id="IPR054593">
    <property type="entry name" value="Beta-mannosidase-like_N2"/>
</dbReference>
<dbReference type="PANTHER" id="PTHR43730:SF5">
    <property type="entry name" value="BETA-MANNOSIDASE A"/>
    <property type="match status" value="1"/>
</dbReference>
<sequence>MRPSLLLALVASTVALPTPDTVYDDDDNDVCYLEDDLVELIESLPEGPGFCRDLIHIPTDVTTITQPATVTVAALTSTITSLFTTTLPAETDYVTITTTDRNGAPVTYTNVQTALVTHVIGTVALTNAVTQTIVDDLTSVATNTITYLTTGTVTEFATETITQPFINTVTEYATIFVTDSVYNTLTDISTQTLTNYHTETLVLSYTDTVFATSTLDVTATQTYFSPSLHSDWETVTNTATTTSTNSVTSTIIAIVTEGSTTTVTAIVPMRSVLKRTFTQTASIATPTALATYSSDELSSACFELDLQPETSTQVVTVTETTTIYPTAAGGSLPYVTQFVTVWETVTATGSESMVTVTDVVNDPSTVTLDVYSTVETGVSLTETTTATATVTQDHIATITDSATVEITSWATTVATVDVTTDQTLTATVEASTTLTNTESFTVTLEETATATADVTVSTTQSSISMVTDVLTVTATSSLTVTVPTVVETTVTSTVSVTNTAVVTAIIDVTATQTTSTTQTVTATATATCGANIVTNPGFSVNGAHSLSGWTTAGTGSSITFVSGAAYSTPYLLWYVGGSPQTYSITQTVATYPGTTYTVSFWWRGGATTVSLVASMGSQSVTYNTPPDKLAVFMQETFTYTATSYSSVLQFTFTPTGGTAGMQMGAISVKSTYNTPPKYHSGFPLLTLAQRVIDLSGDNWTVKNEECNLSAPASLPSQVHLDLYAAGVIPDPYAGTNEIDLRWIAWSNWTYTSHPVKGLLNDASASWIVFNGLDTFATIELCGQLVGTANNQFRQWQFDVSGALKSCKGDPVISIHFRSAPEIANAIANEPGQETWPDGIQGLFEFDNRWFIRKEQSDFGWDWGPAFSPTGPWQPAYLVQFKPNDGVYVLNTDIDIHREGQVNWLPPDQTRPWVVNASIVYLGSLPKGASLTVEIKDAQNQTTIASGSLTNVTTSGNSISGITTVGADVPKLWWPTSMGDQNLYYITINVVNNNGKTLATITKRTGFRTIVLNQTNITHAQLALGIAPGANWHFEINGHEFYAKGSNFIPPDAFWPRVTEDRMRRLFNSIVKGNQNMLRVWASGAYLPNFIYDIADEVGVLLWSEFQFGDALYPVDQVFLDNVAAEVAYNVRRVNHHPSLALWAGGNELESLELLQVYENYPEEYARYVGEYEKLFISTIFPLVYDNTHSISYTPTSTGNGYTNIDFSLAVPMVERYQNVTPGEYYGDSDYYNYNSAEAFDMSHYPVNRFANEFGFHSMPSLQTWRQAVYDEDDLQFNSSVILHRNHHYPPGGLSLNTTLSAKGMGEMTIAVERYYPIPSKTDPIANFSAWCLATQRFQADMYKSQIQFYRRGSGHPERQLGSLYWQLEDIWQAPTWAGIEYDGRWKVLHYVAKNIFEPVIVAPYWNSTTGQLNVTVTSDLWESVSGTVSMTWYDLSGKPLEKNAGIPSSVAFDVGPLNITDILITNINDLSISDLKDAVLILSLSATGHLPNSNVTTRFSHENFFTPVFTNEAKLVDPGLKLSYDNSTGKFTVEATKAVSLYTWLDYPSGLVGYFDENSFVLVPGQPKEVGFTAQQGSLSEDVVRHVTVQSIWDQAEGLKSTVVRVREKGLRPLRDARNQPDA</sequence>
<keyword evidence="8" id="KW-0964">Secreted</keyword>
<reference evidence="18" key="2">
    <citation type="journal article" date="2014" name="PLoS Genet.">
        <title>Signature gene expression reveals novel clues to the molecular mechanisms of dimorphic transition in Penicillium marneffei.</title>
        <authorList>
            <person name="Yang E."/>
            <person name="Wang G."/>
            <person name="Cai J."/>
            <person name="Woo P.C."/>
            <person name="Lau S.K."/>
            <person name="Yuen K.-Y."/>
            <person name="Chow W.-N."/>
            <person name="Lin X."/>
        </authorList>
    </citation>
    <scope>NUCLEOTIDE SEQUENCE</scope>
    <source>
        <strain evidence="18">PM1</strain>
    </source>
</reference>
<evidence type="ECO:0000259" key="17">
    <source>
        <dbReference type="Pfam" id="PF22666"/>
    </source>
</evidence>
<evidence type="ECO:0000256" key="13">
    <source>
        <dbReference type="ARBA" id="ARBA00031061"/>
    </source>
</evidence>
<dbReference type="Gene3D" id="2.60.120.260">
    <property type="entry name" value="Galactose-binding domain-like"/>
    <property type="match status" value="2"/>
</dbReference>
<comment type="pathway">
    <text evidence="3">Glycan metabolism; N-glycan degradation.</text>
</comment>
<dbReference type="EC" id="3.2.1.25" evidence="6"/>
<keyword evidence="12" id="KW-0326">Glycosidase</keyword>
<evidence type="ECO:0000256" key="5">
    <source>
        <dbReference type="ARBA" id="ARBA00011738"/>
    </source>
</evidence>
<dbReference type="GO" id="GO:0004567">
    <property type="term" value="F:beta-mannosidase activity"/>
    <property type="evidence" value="ECO:0007669"/>
    <property type="project" value="UniProtKB-EC"/>
</dbReference>
<evidence type="ECO:0000256" key="10">
    <source>
        <dbReference type="ARBA" id="ARBA00022801"/>
    </source>
</evidence>
<dbReference type="FunFam" id="3.20.20.80:FF:000084">
    <property type="entry name" value="Beta-mannosidase A"/>
    <property type="match status" value="1"/>
</dbReference>
<evidence type="ECO:0000256" key="8">
    <source>
        <dbReference type="ARBA" id="ARBA00022525"/>
    </source>
</evidence>
<comment type="similarity">
    <text evidence="4">Belongs to the glycosyl hydrolase 2 family. Beta-mannosidase A subfamily.</text>
</comment>
<organism evidence="18">
    <name type="scientific">Talaromyces marneffei PM1</name>
    <dbReference type="NCBI Taxonomy" id="1077442"/>
    <lineage>
        <taxon>Eukaryota</taxon>
        <taxon>Fungi</taxon>
        <taxon>Dikarya</taxon>
        <taxon>Ascomycota</taxon>
        <taxon>Pezizomycotina</taxon>
        <taxon>Eurotiomycetes</taxon>
        <taxon>Eurotiomycetidae</taxon>
        <taxon>Eurotiales</taxon>
        <taxon>Trichocomaceae</taxon>
        <taxon>Talaromyces</taxon>
        <taxon>Talaromyces sect. Talaromyces</taxon>
    </lineage>
</organism>
<dbReference type="GO" id="GO:0000272">
    <property type="term" value="P:polysaccharide catabolic process"/>
    <property type="evidence" value="ECO:0007669"/>
    <property type="project" value="UniProtKB-KW"/>
</dbReference>
<evidence type="ECO:0000256" key="7">
    <source>
        <dbReference type="ARBA" id="ARBA00021795"/>
    </source>
</evidence>
<gene>
    <name evidence="18" type="ORF">GQ26_0301170</name>
</gene>
<evidence type="ECO:0000256" key="4">
    <source>
        <dbReference type="ARBA" id="ARBA00007483"/>
    </source>
</evidence>
<evidence type="ECO:0000256" key="9">
    <source>
        <dbReference type="ARBA" id="ARBA00022729"/>
    </source>
</evidence>
<evidence type="ECO:0000256" key="11">
    <source>
        <dbReference type="ARBA" id="ARBA00023180"/>
    </source>
</evidence>
<dbReference type="EMBL" id="JPOX01000030">
    <property type="protein sequence ID" value="KFX44216.1"/>
    <property type="molecule type" value="Genomic_DNA"/>
</dbReference>
<dbReference type="PANTHER" id="PTHR43730">
    <property type="entry name" value="BETA-MANNOSIDASE"/>
    <property type="match status" value="1"/>
</dbReference>
<comment type="caution">
    <text evidence="18">The sequence shown here is derived from an EMBL/GenBank/DDBJ whole genome shotgun (WGS) entry which is preliminary data.</text>
</comment>
<evidence type="ECO:0000256" key="3">
    <source>
        <dbReference type="ARBA" id="ARBA00004740"/>
    </source>
</evidence>
<dbReference type="SUPFAM" id="SSF49303">
    <property type="entry name" value="beta-Galactosidase/glucuronidase domain"/>
    <property type="match status" value="1"/>
</dbReference>
<dbReference type="SUPFAM" id="SSF51445">
    <property type="entry name" value="(Trans)glycosidases"/>
    <property type="match status" value="1"/>
</dbReference>
<feature type="domain" description="Beta-mannosidase Ig-fold" evidence="15">
    <location>
        <begin position="1515"/>
        <end position="1594"/>
    </location>
</feature>
<dbReference type="UniPathway" id="UPA00280"/>
<name>A0A093VBW9_TALMA</name>
<comment type="subcellular location">
    <subcellularLocation>
        <location evidence="2">Secreted</location>
    </subcellularLocation>
</comment>
<dbReference type="InterPro" id="IPR013783">
    <property type="entry name" value="Ig-like_fold"/>
</dbReference>
<evidence type="ECO:0000256" key="2">
    <source>
        <dbReference type="ARBA" id="ARBA00004613"/>
    </source>
</evidence>
<keyword evidence="10" id="KW-0378">Hydrolase</keyword>
<accession>A0A093VBW9</accession>
<feature type="domain" description="Beta-mannosidase-like galactose-binding" evidence="17">
    <location>
        <begin position="699"/>
        <end position="873"/>
    </location>
</feature>
<protein>
    <recommendedName>
        <fullName evidence="7">Beta-mannosidase A</fullName>
        <ecNumber evidence="6">3.2.1.25</ecNumber>
    </recommendedName>
    <alternativeName>
        <fullName evidence="13">Mannanase A</fullName>
    </alternativeName>
</protein>
<dbReference type="SUPFAM" id="SSF49785">
    <property type="entry name" value="Galactose-binding domain-like"/>
    <property type="match status" value="1"/>
</dbReference>
<evidence type="ECO:0000256" key="14">
    <source>
        <dbReference type="SAM" id="SignalP"/>
    </source>
</evidence>
<comment type="subunit">
    <text evidence="5">Homodimer.</text>
</comment>
<dbReference type="InterPro" id="IPR050887">
    <property type="entry name" value="Beta-mannosidase_GH2"/>
</dbReference>
<dbReference type="Pfam" id="PF17786">
    <property type="entry name" value="Mannosidase_ig"/>
    <property type="match status" value="1"/>
</dbReference>
<evidence type="ECO:0000256" key="12">
    <source>
        <dbReference type="ARBA" id="ARBA00023295"/>
    </source>
</evidence>
<feature type="chain" id="PRO_5013085108" description="Beta-mannosidase A" evidence="14">
    <location>
        <begin position="16"/>
        <end position="1623"/>
    </location>
</feature>
<dbReference type="HOGENOM" id="CLU_243452_0_0_1"/>
<dbReference type="GO" id="GO:0005576">
    <property type="term" value="C:extracellular region"/>
    <property type="evidence" value="ECO:0007669"/>
    <property type="project" value="UniProtKB-SubCell"/>
</dbReference>
<feature type="signal peptide" evidence="14">
    <location>
        <begin position="1"/>
        <end position="15"/>
    </location>
</feature>
<keyword evidence="9 14" id="KW-0732">Signal</keyword>
<dbReference type="InterPro" id="IPR041447">
    <property type="entry name" value="Mannosidase_ig"/>
</dbReference>
<dbReference type="Pfam" id="PF22666">
    <property type="entry name" value="Glyco_hydro_2_N2"/>
    <property type="match status" value="1"/>
</dbReference>
<keyword evidence="11" id="KW-0325">Glycoprotein</keyword>
<dbReference type="GO" id="GO:0006516">
    <property type="term" value="P:glycoprotein catabolic process"/>
    <property type="evidence" value="ECO:0007669"/>
    <property type="project" value="TreeGrafter"/>
</dbReference>
<proteinExistence type="inferred from homology"/>
<dbReference type="Gene3D" id="2.60.40.10">
    <property type="entry name" value="Immunoglobulins"/>
    <property type="match status" value="3"/>
</dbReference>
<dbReference type="InterPro" id="IPR036156">
    <property type="entry name" value="Beta-gal/glucu_dom_sf"/>
</dbReference>
<dbReference type="InterPro" id="IPR008979">
    <property type="entry name" value="Galactose-bd-like_sf"/>
</dbReference>
<evidence type="ECO:0000313" key="18">
    <source>
        <dbReference type="EMBL" id="KFX44216.1"/>
    </source>
</evidence>
<evidence type="ECO:0000256" key="1">
    <source>
        <dbReference type="ARBA" id="ARBA00000829"/>
    </source>
</evidence>